<evidence type="ECO:0000256" key="1">
    <source>
        <dbReference type="ARBA" id="ARBA00004651"/>
    </source>
</evidence>
<dbReference type="InterPro" id="IPR052218">
    <property type="entry name" value="Preflagellin_Peptidase"/>
</dbReference>
<dbReference type="GO" id="GO:0005886">
    <property type="term" value="C:plasma membrane"/>
    <property type="evidence" value="ECO:0007669"/>
    <property type="project" value="UniProtKB-SubCell"/>
</dbReference>
<comment type="caution">
    <text evidence="8">The sequence shown here is derived from an EMBL/GenBank/DDBJ whole genome shotgun (WGS) entry which is preliminary data.</text>
</comment>
<keyword evidence="5 6" id="KW-0472">Membrane</keyword>
<evidence type="ECO:0000256" key="6">
    <source>
        <dbReference type="SAM" id="Phobius"/>
    </source>
</evidence>
<feature type="domain" description="Prepilin type IV endopeptidase peptidase" evidence="7">
    <location>
        <begin position="2"/>
        <end position="99"/>
    </location>
</feature>
<reference evidence="8 9" key="2">
    <citation type="submission" date="2017-10" db="EMBL/GenBank/DDBJ databases">
        <authorList>
            <person name="Banno H."/>
            <person name="Chua N.-H."/>
        </authorList>
    </citation>
    <scope>NUCLEOTIDE SEQUENCE [LARGE SCALE GENOMIC DNA]</scope>
    <source>
        <strain evidence="8 9">JK623</strain>
    </source>
</reference>
<proteinExistence type="predicted"/>
<feature type="transmembrane region" description="Helical" evidence="6">
    <location>
        <begin position="78"/>
        <end position="103"/>
    </location>
</feature>
<evidence type="ECO:0000313" key="8">
    <source>
        <dbReference type="EMBL" id="PHU38678.1"/>
    </source>
</evidence>
<dbReference type="GO" id="GO:0004190">
    <property type="term" value="F:aspartic-type endopeptidase activity"/>
    <property type="evidence" value="ECO:0007669"/>
    <property type="project" value="InterPro"/>
</dbReference>
<dbReference type="RefSeq" id="WP_099385393.1">
    <property type="nucleotide sequence ID" value="NZ_JANSWH010000068.1"/>
</dbReference>
<feature type="transmembrane region" description="Helical" evidence="6">
    <location>
        <begin position="43"/>
        <end position="66"/>
    </location>
</feature>
<keyword evidence="9" id="KW-1185">Reference proteome</keyword>
<dbReference type="Pfam" id="PF01478">
    <property type="entry name" value="Peptidase_A24"/>
    <property type="match status" value="1"/>
</dbReference>
<evidence type="ECO:0000256" key="5">
    <source>
        <dbReference type="ARBA" id="ARBA00023136"/>
    </source>
</evidence>
<dbReference type="PANTHER" id="PTHR36506:SF1">
    <property type="entry name" value="PREFLAGELLIN PEPTIDASE"/>
    <property type="match status" value="1"/>
</dbReference>
<evidence type="ECO:0000256" key="3">
    <source>
        <dbReference type="ARBA" id="ARBA00022692"/>
    </source>
</evidence>
<dbReference type="Gene3D" id="1.20.120.1220">
    <property type="match status" value="1"/>
</dbReference>
<dbReference type="InterPro" id="IPR000045">
    <property type="entry name" value="Prepilin_IV_endopep_pep"/>
</dbReference>
<evidence type="ECO:0000313" key="9">
    <source>
        <dbReference type="Proteomes" id="UP000224563"/>
    </source>
</evidence>
<protein>
    <recommendedName>
        <fullName evidence="7">Prepilin type IV endopeptidase peptidase domain-containing protein</fullName>
    </recommendedName>
</protein>
<keyword evidence="3 6" id="KW-0812">Transmembrane</keyword>
<dbReference type="EMBL" id="PDYG01000004">
    <property type="protein sequence ID" value="PHU38678.1"/>
    <property type="molecule type" value="Genomic_DNA"/>
</dbReference>
<organism evidence="8 9">
    <name type="scientific">Agathobacter ruminis</name>
    <dbReference type="NCBI Taxonomy" id="1712665"/>
    <lineage>
        <taxon>Bacteria</taxon>
        <taxon>Bacillati</taxon>
        <taxon>Bacillota</taxon>
        <taxon>Clostridia</taxon>
        <taxon>Lachnospirales</taxon>
        <taxon>Lachnospiraceae</taxon>
        <taxon>Agathobacter</taxon>
    </lineage>
</organism>
<dbReference type="AlphaFoldDB" id="A0A2G3E5X6"/>
<feature type="transmembrane region" description="Helical" evidence="6">
    <location>
        <begin position="140"/>
        <end position="160"/>
    </location>
</feature>
<gene>
    <name evidence="8" type="ORF">CSX02_01655</name>
</gene>
<accession>A0A2G3E5X6</accession>
<evidence type="ECO:0000256" key="2">
    <source>
        <dbReference type="ARBA" id="ARBA00022475"/>
    </source>
</evidence>
<name>A0A2G3E5X6_9FIRM</name>
<comment type="subcellular location">
    <subcellularLocation>
        <location evidence="1">Cell membrane</location>
        <topology evidence="1">Multi-pass membrane protein</topology>
    </subcellularLocation>
</comment>
<keyword evidence="4 6" id="KW-1133">Transmembrane helix</keyword>
<evidence type="ECO:0000256" key="4">
    <source>
        <dbReference type="ARBA" id="ARBA00022989"/>
    </source>
</evidence>
<reference evidence="8 9" key="1">
    <citation type="submission" date="2017-10" db="EMBL/GenBank/DDBJ databases">
        <title>Resolving the taxonomy of Roseburia spp., Eubacterium rectale and Agathobacter spp. through phylogenomic analysis.</title>
        <authorList>
            <person name="Sheridan P.O."/>
            <person name="Walker A.W."/>
            <person name="Duncan S.H."/>
            <person name="Scott K.P."/>
            <person name="Toole P.W.O."/>
            <person name="Luis P."/>
            <person name="Flint H.J."/>
        </authorList>
    </citation>
    <scope>NUCLEOTIDE SEQUENCE [LARGE SCALE GENOMIC DNA]</scope>
    <source>
        <strain evidence="8 9">JK623</strain>
    </source>
</reference>
<dbReference type="Proteomes" id="UP000224563">
    <property type="component" value="Unassembled WGS sequence"/>
</dbReference>
<keyword evidence="2" id="KW-1003">Cell membrane</keyword>
<dbReference type="PANTHER" id="PTHR36506">
    <property type="entry name" value="PREFLAGELLIN PEPTIDASE"/>
    <property type="match status" value="1"/>
</dbReference>
<sequence>MVTIAMISDLRSRKISNRLILCGYAICLVKAVGSFSPATVLEVLWNLSVPVIIGYFLYLPGVIGAGDIKLLSIISGFIGLYQTGIVALIALLIGGIWSLILLLQNRVLEKNMFAGICYIWELMQGNMIRYRDLPVEREQLTIPFSVCIALAVYAVVVIYGR</sequence>
<evidence type="ECO:0000259" key="7">
    <source>
        <dbReference type="Pfam" id="PF01478"/>
    </source>
</evidence>